<evidence type="ECO:0000313" key="4">
    <source>
        <dbReference type="EMBL" id="SDD43058.1"/>
    </source>
</evidence>
<keyword evidence="2" id="KW-0808">Transferase</keyword>
<dbReference type="GO" id="GO:0032259">
    <property type="term" value="P:methylation"/>
    <property type="evidence" value="ECO:0007669"/>
    <property type="project" value="UniProtKB-KW"/>
</dbReference>
<dbReference type="STRING" id="675864.SAMN04489747_0932"/>
<dbReference type="Proteomes" id="UP000198546">
    <property type="component" value="Chromosome i"/>
</dbReference>
<name>A0A1G6UNU3_9ACTN</name>
<reference evidence="4 5" key="1">
    <citation type="submission" date="2016-10" db="EMBL/GenBank/DDBJ databases">
        <authorList>
            <person name="de Groot N.N."/>
        </authorList>
    </citation>
    <scope>NUCLEOTIDE SEQUENCE [LARGE SCALE GENOMIC DNA]</scope>
    <source>
        <strain evidence="4 5">MON 2.2</strain>
    </source>
</reference>
<dbReference type="Gene3D" id="3.40.50.150">
    <property type="entry name" value="Vaccinia Virus protein VP39"/>
    <property type="match status" value="2"/>
</dbReference>
<dbReference type="GO" id="GO:0006298">
    <property type="term" value="P:mismatch repair"/>
    <property type="evidence" value="ECO:0007669"/>
    <property type="project" value="TreeGrafter"/>
</dbReference>
<proteinExistence type="predicted"/>
<dbReference type="PIRSF" id="PIRSF000398">
    <property type="entry name" value="M_m6A_EcoRV"/>
    <property type="match status" value="1"/>
</dbReference>
<keyword evidence="3" id="KW-0949">S-adenosyl-L-methionine</keyword>
<keyword evidence="1 4" id="KW-0489">Methyltransferase</keyword>
<dbReference type="InterPro" id="IPR012327">
    <property type="entry name" value="MeTrfase_D12"/>
</dbReference>
<keyword evidence="5" id="KW-1185">Reference proteome</keyword>
<dbReference type="SUPFAM" id="SSF53335">
    <property type="entry name" value="S-adenosyl-L-methionine-dependent methyltransferases"/>
    <property type="match status" value="1"/>
</dbReference>
<dbReference type="REBASE" id="162739">
    <property type="entry name" value="M.Amo22ORF932P"/>
</dbReference>
<dbReference type="RefSeq" id="WP_197679186.1">
    <property type="nucleotide sequence ID" value="NZ_LT629688.1"/>
</dbReference>
<dbReference type="GO" id="GO:0043565">
    <property type="term" value="F:sequence-specific DNA binding"/>
    <property type="evidence" value="ECO:0007669"/>
    <property type="project" value="TreeGrafter"/>
</dbReference>
<evidence type="ECO:0000256" key="1">
    <source>
        <dbReference type="ARBA" id="ARBA00022603"/>
    </source>
</evidence>
<dbReference type="GO" id="GO:1904047">
    <property type="term" value="F:S-adenosyl-L-methionine binding"/>
    <property type="evidence" value="ECO:0007669"/>
    <property type="project" value="TreeGrafter"/>
</dbReference>
<dbReference type="AlphaFoldDB" id="A0A1G6UNU3"/>
<accession>A0A1G6UNU3</accession>
<dbReference type="Pfam" id="PF02086">
    <property type="entry name" value="MethyltransfD12"/>
    <property type="match status" value="1"/>
</dbReference>
<dbReference type="PANTHER" id="PTHR30481:SF4">
    <property type="entry name" value="SITE-SPECIFIC DNA-METHYLTRANSFERASE (ADENINE-SPECIFIC)"/>
    <property type="match status" value="1"/>
</dbReference>
<evidence type="ECO:0000256" key="2">
    <source>
        <dbReference type="ARBA" id="ARBA00022679"/>
    </source>
</evidence>
<sequence length="281" mass="31688">MTTALRPPLPYFGAKQRIAEQIVALFPEHEHYVEPYCGGMSVLLAKSPAKIETVNDLDHHLVKFWRVLRDRPDELLRACELTPHSRVELAESRTTDDCDDLEVARRVWVHLTQGRAGLRTSTGWRFYLDATATNRGMPGYLDGYRDRMPAAARRLAHVSLECRDALDVVRDYGRQPSTLLYVDPPYLPETRTGGKYRHEATAEHHRELLGVLAGCRARVALSGYASALYAERLNGWHQTLISASTQQANKVGRNGRTEVVWTNYEPHPGLFDASVPGQRAC</sequence>
<dbReference type="PRINTS" id="PR00505">
    <property type="entry name" value="D12N6MTFRASE"/>
</dbReference>
<evidence type="ECO:0000256" key="3">
    <source>
        <dbReference type="ARBA" id="ARBA00022691"/>
    </source>
</evidence>
<gene>
    <name evidence="4" type="ORF">SAMN04489747_0932</name>
</gene>
<evidence type="ECO:0000313" key="5">
    <source>
        <dbReference type="Proteomes" id="UP000198546"/>
    </source>
</evidence>
<dbReference type="PANTHER" id="PTHR30481">
    <property type="entry name" value="DNA ADENINE METHYLASE"/>
    <property type="match status" value="1"/>
</dbReference>
<dbReference type="EMBL" id="LT629688">
    <property type="protein sequence ID" value="SDD43058.1"/>
    <property type="molecule type" value="Genomic_DNA"/>
</dbReference>
<protein>
    <submittedName>
        <fullName evidence="4">DNA adenine methylase</fullName>
    </submittedName>
</protein>
<dbReference type="GO" id="GO:0009007">
    <property type="term" value="F:site-specific DNA-methyltransferase (adenine-specific) activity"/>
    <property type="evidence" value="ECO:0007669"/>
    <property type="project" value="UniProtKB-EC"/>
</dbReference>
<dbReference type="InterPro" id="IPR012263">
    <property type="entry name" value="M_m6A_EcoRV"/>
</dbReference>
<dbReference type="GO" id="GO:0009307">
    <property type="term" value="P:DNA restriction-modification system"/>
    <property type="evidence" value="ECO:0007669"/>
    <property type="project" value="InterPro"/>
</dbReference>
<organism evidence="4 5">
    <name type="scientific">Auraticoccus monumenti</name>
    <dbReference type="NCBI Taxonomy" id="675864"/>
    <lineage>
        <taxon>Bacteria</taxon>
        <taxon>Bacillati</taxon>
        <taxon>Actinomycetota</taxon>
        <taxon>Actinomycetes</taxon>
        <taxon>Propionibacteriales</taxon>
        <taxon>Propionibacteriaceae</taxon>
        <taxon>Auraticoccus</taxon>
    </lineage>
</organism>
<dbReference type="InterPro" id="IPR029063">
    <property type="entry name" value="SAM-dependent_MTases_sf"/>
</dbReference>